<gene>
    <name evidence="1" type="ORF">P8A20_38355</name>
</gene>
<name>A0ABY9JNU3_9ACTN</name>
<proteinExistence type="predicted"/>
<reference evidence="1 2" key="1">
    <citation type="submission" date="2023-03" db="EMBL/GenBank/DDBJ databases">
        <title>Isolation and description of six Streptomyces strains from soil environments, able to metabolize different microbial glucans.</title>
        <authorList>
            <person name="Widen T."/>
            <person name="Larsbrink J."/>
        </authorList>
    </citation>
    <scope>NUCLEOTIDE SEQUENCE [LARGE SCALE GENOMIC DNA]</scope>
    <source>
        <strain evidence="1 2">Alt3</strain>
        <plasmid evidence="1 2">unnamed1</plasmid>
    </source>
</reference>
<dbReference type="Proteomes" id="UP001224433">
    <property type="component" value="Plasmid unnamed1"/>
</dbReference>
<evidence type="ECO:0008006" key="3">
    <source>
        <dbReference type="Google" id="ProtNLM"/>
    </source>
</evidence>
<geneLocation type="plasmid" evidence="1 2">
    <name>unnamed1</name>
</geneLocation>
<dbReference type="EMBL" id="CP120984">
    <property type="protein sequence ID" value="WLQ69377.1"/>
    <property type="molecule type" value="Genomic_DNA"/>
</dbReference>
<evidence type="ECO:0000313" key="1">
    <source>
        <dbReference type="EMBL" id="WLQ69377.1"/>
    </source>
</evidence>
<keyword evidence="1" id="KW-0614">Plasmid</keyword>
<accession>A0ABY9JNU3</accession>
<protein>
    <recommendedName>
        <fullName evidence="3">Restriction endonuclease type IV Mrr domain-containing protein</fullName>
    </recommendedName>
</protein>
<sequence>METSAHQREKNLLEQGCTHLQQLLGPDWEVALRPDQLPGGDHGWDAMLQIKSDDGVYVSLLVEARQRVTPKDAGGVLTSMAHLVRRVNSHTRLLVISPWISPLAQEALRANGIDYLDLTGNVSLRVSRPAIVIHTQGADRAPAGHRPPSSKPLLTGLKAGRLVRLLADFAPPYRASALAHGADLSLPYVSRLLDALDDQLLIKRDGRDIVSVDWQGLLRARANQTDLLRTAEPTGMLAPNGIKAVLRKLANMADDGTNSIRREVLVTGSYAARPLAPLAVGGQLMLYVQEHELNVEAWADTLGLMPVPEGADVLILRAKDDSVWQRPMLVGDMWQVGLSQLATDCLSGPGRMPAEGEQILEFMADHEHVWRRSDLSRRDEPTRF</sequence>
<dbReference type="RefSeq" id="WP_306105442.1">
    <property type="nucleotide sequence ID" value="NZ_CP120984.1"/>
</dbReference>
<keyword evidence="2" id="KW-1185">Reference proteome</keyword>
<organism evidence="1 2">
    <name type="scientific">Streptomyces glycanivorans</name>
    <dbReference type="NCBI Taxonomy" id="3033808"/>
    <lineage>
        <taxon>Bacteria</taxon>
        <taxon>Bacillati</taxon>
        <taxon>Actinomycetota</taxon>
        <taxon>Actinomycetes</taxon>
        <taxon>Kitasatosporales</taxon>
        <taxon>Streptomycetaceae</taxon>
        <taxon>Streptomyces</taxon>
    </lineage>
</organism>
<evidence type="ECO:0000313" key="2">
    <source>
        <dbReference type="Proteomes" id="UP001224433"/>
    </source>
</evidence>